<evidence type="ECO:0000259" key="2">
    <source>
        <dbReference type="Pfam" id="PF08308"/>
    </source>
</evidence>
<organism evidence="3 4">
    <name type="scientific">Candidatus Roizmanbacteria bacterium CG17_big_fil_post_rev_8_21_14_2_50_39_7</name>
    <dbReference type="NCBI Taxonomy" id="1974858"/>
    <lineage>
        <taxon>Bacteria</taxon>
        <taxon>Candidatus Roizmaniibacteriota</taxon>
    </lineage>
</organism>
<accession>A0A2M7ELB7</accession>
<keyword evidence="1" id="KW-0472">Membrane</keyword>
<proteinExistence type="predicted"/>
<feature type="transmembrane region" description="Helical" evidence="1">
    <location>
        <begin position="7"/>
        <end position="24"/>
    </location>
</feature>
<dbReference type="Proteomes" id="UP000228762">
    <property type="component" value="Unassembled WGS sequence"/>
</dbReference>
<protein>
    <recommendedName>
        <fullName evidence="2">PEGA domain-containing protein</fullName>
    </recommendedName>
</protein>
<dbReference type="Pfam" id="PF08308">
    <property type="entry name" value="PEGA"/>
    <property type="match status" value="1"/>
</dbReference>
<reference evidence="4" key="1">
    <citation type="submission" date="2017-09" db="EMBL/GenBank/DDBJ databases">
        <title>Depth-based differentiation of microbial function through sediment-hosted aquifers and enrichment of novel symbionts in the deep terrestrial subsurface.</title>
        <authorList>
            <person name="Probst A.J."/>
            <person name="Ladd B."/>
            <person name="Jarett J.K."/>
            <person name="Geller-Mcgrath D.E."/>
            <person name="Sieber C.M.K."/>
            <person name="Emerson J.B."/>
            <person name="Anantharaman K."/>
            <person name="Thomas B.C."/>
            <person name="Malmstrom R."/>
            <person name="Stieglmeier M."/>
            <person name="Klingl A."/>
            <person name="Woyke T."/>
            <person name="Ryan C.M."/>
            <person name="Banfield J.F."/>
        </authorList>
    </citation>
    <scope>NUCLEOTIDE SEQUENCE [LARGE SCALE GENOMIC DNA]</scope>
</reference>
<dbReference type="AlphaFoldDB" id="A0A2M7ELB7"/>
<name>A0A2M7ELB7_9BACT</name>
<feature type="domain" description="PEGA" evidence="2">
    <location>
        <begin position="40"/>
        <end position="104"/>
    </location>
</feature>
<evidence type="ECO:0000313" key="4">
    <source>
        <dbReference type="Proteomes" id="UP000228762"/>
    </source>
</evidence>
<comment type="caution">
    <text evidence="3">The sequence shown here is derived from an EMBL/GenBank/DDBJ whole genome shotgun (WGS) entry which is preliminary data.</text>
</comment>
<gene>
    <name evidence="3" type="ORF">COW57_00190</name>
</gene>
<dbReference type="EMBL" id="PFEV01000006">
    <property type="protein sequence ID" value="PIV71325.1"/>
    <property type="molecule type" value="Genomic_DNA"/>
</dbReference>
<evidence type="ECO:0000256" key="1">
    <source>
        <dbReference type="SAM" id="Phobius"/>
    </source>
</evidence>
<sequence length="402" mass="45306">MHIIRNSIILVFFTVILIVIIAYARGYRVDIQKGTVTSTGIIAISSSPQTAQVYINGILRGVTDLHLTLPYGKYSIEVKKEGYTSWKREVVLKGELVVTADATLFPLNASLTPLTAIGISKVVSIDKTDKALLFVENGDSEKDGIYVFDQTKRPFSLFPPLKLLAIKTLFPEDVHLQDVSVLFSPDFKQGIVVFKRGEDPISYLLSLEDENTQLFEVTSSQASLEKAWETERDIETARLLEIFPKQFAKIASDSFHILSLAPDKSKILYEAKQQITLPYVIEPRLVAANQTSEERSIKSNGLYVYDRKEDRNYIIFLSDASEKMRQEGVSVILWFPDSRHLVEHEGDKISIVEFDDTSKQIIYSGPHEGSFYDITSDNKLLILANLNPQFNKTPDIYAVGIK</sequence>
<dbReference type="InterPro" id="IPR013229">
    <property type="entry name" value="PEGA"/>
</dbReference>
<evidence type="ECO:0000313" key="3">
    <source>
        <dbReference type="EMBL" id="PIV71325.1"/>
    </source>
</evidence>
<keyword evidence="1" id="KW-0812">Transmembrane</keyword>
<keyword evidence="1" id="KW-1133">Transmembrane helix</keyword>